<dbReference type="GO" id="GO:0003747">
    <property type="term" value="F:translation release factor activity"/>
    <property type="evidence" value="ECO:0007669"/>
    <property type="project" value="InterPro"/>
</dbReference>
<dbReference type="ExpressionAtlas" id="A0A178W3I9">
    <property type="expression patterns" value="baseline and differential"/>
</dbReference>
<organism evidence="3 4">
    <name type="scientific">Arabidopsis thaliana</name>
    <name type="common">Mouse-ear cress</name>
    <dbReference type="NCBI Taxonomy" id="3702"/>
    <lineage>
        <taxon>Eukaryota</taxon>
        <taxon>Viridiplantae</taxon>
        <taxon>Streptophyta</taxon>
        <taxon>Embryophyta</taxon>
        <taxon>Tracheophyta</taxon>
        <taxon>Spermatophyta</taxon>
        <taxon>Magnoliopsida</taxon>
        <taxon>eudicotyledons</taxon>
        <taxon>Gunneridae</taxon>
        <taxon>Pentapetalae</taxon>
        <taxon>rosids</taxon>
        <taxon>malvids</taxon>
        <taxon>Brassicales</taxon>
        <taxon>Brassicaceae</taxon>
        <taxon>Camelineae</taxon>
        <taxon>Arabidopsis</taxon>
    </lineage>
</organism>
<feature type="region of interest" description="Disordered" evidence="1">
    <location>
        <begin position="215"/>
        <end position="236"/>
    </location>
</feature>
<protein>
    <recommendedName>
        <fullName evidence="2">Prokaryotic-type class I peptide chain release factors domain-containing protein</fullName>
    </recommendedName>
</protein>
<dbReference type="Pfam" id="PF00472">
    <property type="entry name" value="RF-1"/>
    <property type="match status" value="1"/>
</dbReference>
<name>A0A178W3I9_ARATH</name>
<evidence type="ECO:0000313" key="4">
    <source>
        <dbReference type="Proteomes" id="UP000078284"/>
    </source>
</evidence>
<feature type="compositionally biased region" description="Basic residues" evidence="1">
    <location>
        <begin position="226"/>
        <end position="236"/>
    </location>
</feature>
<dbReference type="PROSITE" id="PS00745">
    <property type="entry name" value="RF_PROK_I"/>
    <property type="match status" value="1"/>
</dbReference>
<evidence type="ECO:0000259" key="2">
    <source>
        <dbReference type="PROSITE" id="PS00745"/>
    </source>
</evidence>
<dbReference type="InterPro" id="IPR000352">
    <property type="entry name" value="Pep_chain_release_fac_I"/>
</dbReference>
<dbReference type="PANTHER" id="PTHR47352:SF1">
    <property type="entry name" value="CLASS I PEPTIDE CHAIN RELEASE FACTOR"/>
    <property type="match status" value="1"/>
</dbReference>
<dbReference type="Gene3D" id="3.30.160.20">
    <property type="match status" value="1"/>
</dbReference>
<feature type="compositionally biased region" description="Basic and acidic residues" evidence="1">
    <location>
        <begin position="215"/>
        <end position="225"/>
    </location>
</feature>
<evidence type="ECO:0000256" key="1">
    <source>
        <dbReference type="SAM" id="MobiDB-lite"/>
    </source>
</evidence>
<dbReference type="FunFam" id="3.30.160.20:FF:000046">
    <property type="entry name" value="Peptidyl-tRNA hydrolase ICT1"/>
    <property type="match status" value="1"/>
</dbReference>
<gene>
    <name evidence="3" type="ordered locus">AXX17_At1g56150</name>
</gene>
<dbReference type="EMBL" id="LUHQ01000001">
    <property type="protein sequence ID" value="OAP12634.1"/>
    <property type="molecule type" value="Genomic_DNA"/>
</dbReference>
<sequence>MAAIRTMTNMILREFIHHPLLLHSSSKSCQSLLPCLRLTPLISPIPSNSRFGSVRCAASTSGGSGGDRKVSSRLSQVQQMLHEAEERASSAGNEPTPQITLDNVTLNFARSGGPGGQNVNKLNTKVDMRFNVRNAYWLSDRIREKILLTEKNRINKDGELVISSTKTRTQKGNIDDALEKLQAIIDAASYVPPPPSEEQKKKIVKLAAKADNKRLKSKKVLSDKKSARRSRGSYDD</sequence>
<accession>A0A178W3I9</accession>
<dbReference type="NCBIfam" id="NF006718">
    <property type="entry name" value="PRK09256.1"/>
    <property type="match status" value="1"/>
</dbReference>
<dbReference type="SUPFAM" id="SSF110916">
    <property type="entry name" value="Peptidyl-tRNA hydrolase domain-like"/>
    <property type="match status" value="1"/>
</dbReference>
<dbReference type="AlphaFoldDB" id="A0A178W3I9"/>
<dbReference type="Proteomes" id="UP000078284">
    <property type="component" value="Chromosome 1"/>
</dbReference>
<dbReference type="PANTHER" id="PTHR47352">
    <property type="entry name" value="CLASS I PEPTIDE CHAIN RELEASE FACTOR"/>
    <property type="match status" value="1"/>
</dbReference>
<proteinExistence type="predicted"/>
<comment type="caution">
    <text evidence="3">The sequence shown here is derived from an EMBL/GenBank/DDBJ whole genome shotgun (WGS) entry which is preliminary data.</text>
</comment>
<reference evidence="4" key="1">
    <citation type="journal article" date="2016" name="Proc. Natl. Acad. Sci. U.S.A.">
        <title>Chromosome-level assembly of Arabidopsis thaliana Ler reveals the extent of translocation and inversion polymorphisms.</title>
        <authorList>
            <person name="Zapata L."/>
            <person name="Ding J."/>
            <person name="Willing E.M."/>
            <person name="Hartwig B."/>
            <person name="Bezdan D."/>
            <person name="Jiao W.B."/>
            <person name="Patel V."/>
            <person name="Velikkakam James G."/>
            <person name="Koornneef M."/>
            <person name="Ossowski S."/>
            <person name="Schneeberger K."/>
        </authorList>
    </citation>
    <scope>NUCLEOTIDE SEQUENCE [LARGE SCALE GENOMIC DNA]</scope>
    <source>
        <strain evidence="4">cv. Landsberg erecta</strain>
    </source>
</reference>
<feature type="domain" description="Prokaryotic-type class I peptide chain release factors" evidence="2">
    <location>
        <begin position="110"/>
        <end position="126"/>
    </location>
</feature>
<evidence type="ECO:0000313" key="3">
    <source>
        <dbReference type="EMBL" id="OAP12634.1"/>
    </source>
</evidence>